<proteinExistence type="inferred from homology"/>
<evidence type="ECO:0000256" key="2">
    <source>
        <dbReference type="RuleBase" id="RU004447"/>
    </source>
</evidence>
<accession>A0A1G2UWL6</accession>
<sequence length="424" mass="48177">MFKAKRYKLSSGLKVVLVDMPSSPTTTVEVRVETGSKYESSKELGLSHFLEHMCFKGTKKRPSAAEVHKAFDELGAISNAFTSSEVTGYWAKADYKNVLKILDIVSDIYLNTIFKKEDLTKEKGVITEEINMYEDKPEAMVAELFDKEMHGNQPAGLPVIGNKKSVNSFTVKDLYNYHAKHYVAKATTIIVAGRFNQSEIRSKISNVFGNISRSKKFGKKKTKISYRGSRVVHKHKNTDQAHIILGMRSYPYKDKRNRVVELIRGILSSGLSSRLFHRLREELGICYYVRALNVPSTDHGEFGVASGVDPKRIDIAVAAIMDEFRKLKKDLISEEELQKVKISMISKMYMSLETSDSVLDYFSNRSTFYNDLKMPNEIEKEILAVRPKDVRDMAKELFNSKDTLLAVVSKNINKIKLKKVLTLK</sequence>
<evidence type="ECO:0000313" key="6">
    <source>
        <dbReference type="Proteomes" id="UP000178288"/>
    </source>
</evidence>
<dbReference type="GO" id="GO:0046872">
    <property type="term" value="F:metal ion binding"/>
    <property type="evidence" value="ECO:0007669"/>
    <property type="project" value="InterPro"/>
</dbReference>
<organism evidence="5 6">
    <name type="scientific">Candidatus Zambryskibacteria bacterium RIFCSPLOWO2_12_FULL_45_14</name>
    <dbReference type="NCBI Taxonomy" id="1802778"/>
    <lineage>
        <taxon>Bacteria</taxon>
        <taxon>Candidatus Zambryskiibacteriota</taxon>
    </lineage>
</organism>
<feature type="domain" description="Peptidase M16 N-terminal" evidence="3">
    <location>
        <begin position="14"/>
        <end position="161"/>
    </location>
</feature>
<evidence type="ECO:0000259" key="4">
    <source>
        <dbReference type="Pfam" id="PF05193"/>
    </source>
</evidence>
<dbReference type="InterPro" id="IPR011249">
    <property type="entry name" value="Metalloenz_LuxS/M16"/>
</dbReference>
<dbReference type="GO" id="GO:0004222">
    <property type="term" value="F:metalloendopeptidase activity"/>
    <property type="evidence" value="ECO:0007669"/>
    <property type="project" value="InterPro"/>
</dbReference>
<dbReference type="Pfam" id="PF05193">
    <property type="entry name" value="Peptidase_M16_C"/>
    <property type="match status" value="1"/>
</dbReference>
<evidence type="ECO:0000313" key="5">
    <source>
        <dbReference type="EMBL" id="OHB13775.1"/>
    </source>
</evidence>
<evidence type="ECO:0000256" key="1">
    <source>
        <dbReference type="ARBA" id="ARBA00007261"/>
    </source>
</evidence>
<gene>
    <name evidence="5" type="ORF">A3G05_00800</name>
</gene>
<comment type="caution">
    <text evidence="5">The sequence shown here is derived from an EMBL/GenBank/DDBJ whole genome shotgun (WGS) entry which is preliminary data.</text>
</comment>
<dbReference type="PANTHER" id="PTHR11851">
    <property type="entry name" value="METALLOPROTEASE"/>
    <property type="match status" value="1"/>
</dbReference>
<dbReference type="Pfam" id="PF00675">
    <property type="entry name" value="Peptidase_M16"/>
    <property type="match status" value="1"/>
</dbReference>
<dbReference type="InterPro" id="IPR050361">
    <property type="entry name" value="MPP/UQCRC_Complex"/>
</dbReference>
<feature type="domain" description="Peptidase M16 C-terminal" evidence="4">
    <location>
        <begin position="168"/>
        <end position="342"/>
    </location>
</feature>
<evidence type="ECO:0008006" key="7">
    <source>
        <dbReference type="Google" id="ProtNLM"/>
    </source>
</evidence>
<protein>
    <recommendedName>
        <fullName evidence="7">Peptidase M16</fullName>
    </recommendedName>
</protein>
<reference evidence="5 6" key="1">
    <citation type="journal article" date="2016" name="Nat. Commun.">
        <title>Thousands of microbial genomes shed light on interconnected biogeochemical processes in an aquifer system.</title>
        <authorList>
            <person name="Anantharaman K."/>
            <person name="Brown C.T."/>
            <person name="Hug L.A."/>
            <person name="Sharon I."/>
            <person name="Castelle C.J."/>
            <person name="Probst A.J."/>
            <person name="Thomas B.C."/>
            <person name="Singh A."/>
            <person name="Wilkins M.J."/>
            <person name="Karaoz U."/>
            <person name="Brodie E.L."/>
            <person name="Williams K.H."/>
            <person name="Hubbard S.S."/>
            <person name="Banfield J.F."/>
        </authorList>
    </citation>
    <scope>NUCLEOTIDE SEQUENCE [LARGE SCALE GENOMIC DNA]</scope>
</reference>
<dbReference type="GO" id="GO:0006508">
    <property type="term" value="P:proteolysis"/>
    <property type="evidence" value="ECO:0007669"/>
    <property type="project" value="InterPro"/>
</dbReference>
<dbReference type="SUPFAM" id="SSF63411">
    <property type="entry name" value="LuxS/MPP-like metallohydrolase"/>
    <property type="match status" value="2"/>
</dbReference>
<dbReference type="EMBL" id="MHWV01000021">
    <property type="protein sequence ID" value="OHB13775.1"/>
    <property type="molecule type" value="Genomic_DNA"/>
</dbReference>
<dbReference type="InterPro" id="IPR007863">
    <property type="entry name" value="Peptidase_M16_C"/>
</dbReference>
<evidence type="ECO:0000259" key="3">
    <source>
        <dbReference type="Pfam" id="PF00675"/>
    </source>
</evidence>
<dbReference type="InterPro" id="IPR011765">
    <property type="entry name" value="Pept_M16_N"/>
</dbReference>
<dbReference type="Gene3D" id="3.30.830.10">
    <property type="entry name" value="Metalloenzyme, LuxS/M16 peptidase-like"/>
    <property type="match status" value="2"/>
</dbReference>
<dbReference type="AlphaFoldDB" id="A0A1G2UWL6"/>
<name>A0A1G2UWL6_9BACT</name>
<dbReference type="InterPro" id="IPR001431">
    <property type="entry name" value="Pept_M16_Zn_BS"/>
</dbReference>
<comment type="similarity">
    <text evidence="1 2">Belongs to the peptidase M16 family.</text>
</comment>
<dbReference type="Proteomes" id="UP000178288">
    <property type="component" value="Unassembled WGS sequence"/>
</dbReference>
<dbReference type="PROSITE" id="PS00143">
    <property type="entry name" value="INSULINASE"/>
    <property type="match status" value="1"/>
</dbReference>
<dbReference type="PANTHER" id="PTHR11851:SF49">
    <property type="entry name" value="MITOCHONDRIAL-PROCESSING PEPTIDASE SUBUNIT ALPHA"/>
    <property type="match status" value="1"/>
</dbReference>